<sequence length="163" mass="17790">MASYVVLTPPDGSDKDERAVLIRDGFSFWALIFQIFWLLWNRLWLAAAIIFFVSAALSVATAQWTSWSGVFTVAGLLVALFIALEGNGWRILKLQGRGWLMRGVIEAPNHATAEEIFFSSDVGPTGTAERPPAPQPVFGKGPAERTQPVSGPALGLLDYENRG</sequence>
<evidence type="ECO:0000256" key="2">
    <source>
        <dbReference type="SAM" id="Phobius"/>
    </source>
</evidence>
<evidence type="ECO:0000313" key="4">
    <source>
        <dbReference type="Proteomes" id="UP001151234"/>
    </source>
</evidence>
<dbReference type="Proteomes" id="UP001151234">
    <property type="component" value="Unassembled WGS sequence"/>
</dbReference>
<dbReference type="AlphaFoldDB" id="A0A9X3UPR8"/>
<feature type="region of interest" description="Disordered" evidence="1">
    <location>
        <begin position="122"/>
        <end position="163"/>
    </location>
</feature>
<comment type="caution">
    <text evidence="3">The sequence shown here is derived from an EMBL/GenBank/DDBJ whole genome shotgun (WGS) entry which is preliminary data.</text>
</comment>
<keyword evidence="2" id="KW-1133">Transmembrane helix</keyword>
<accession>A0A9X3UPR8</accession>
<name>A0A9X3UPR8_9HYPH</name>
<dbReference type="Pfam" id="PF10947">
    <property type="entry name" value="DUF2628"/>
    <property type="match status" value="1"/>
</dbReference>
<feature type="transmembrane region" description="Helical" evidence="2">
    <location>
        <begin position="44"/>
        <end position="64"/>
    </location>
</feature>
<keyword evidence="2" id="KW-0472">Membrane</keyword>
<keyword evidence="4" id="KW-1185">Reference proteome</keyword>
<protein>
    <submittedName>
        <fullName evidence="3">DUF2628 domain-containing protein</fullName>
    </submittedName>
</protein>
<proteinExistence type="predicted"/>
<evidence type="ECO:0000313" key="3">
    <source>
        <dbReference type="EMBL" id="MDA5400949.1"/>
    </source>
</evidence>
<dbReference type="EMBL" id="JAPJZI010000001">
    <property type="protein sequence ID" value="MDA5400949.1"/>
    <property type="molecule type" value="Genomic_DNA"/>
</dbReference>
<organism evidence="3 4">
    <name type="scientific">Hoeflea prorocentri</name>
    <dbReference type="NCBI Taxonomy" id="1922333"/>
    <lineage>
        <taxon>Bacteria</taxon>
        <taxon>Pseudomonadati</taxon>
        <taxon>Pseudomonadota</taxon>
        <taxon>Alphaproteobacteria</taxon>
        <taxon>Hyphomicrobiales</taxon>
        <taxon>Rhizobiaceae</taxon>
        <taxon>Hoeflea</taxon>
    </lineage>
</organism>
<feature type="transmembrane region" description="Helical" evidence="2">
    <location>
        <begin position="70"/>
        <end position="92"/>
    </location>
</feature>
<reference evidence="3" key="1">
    <citation type="submission" date="2022-11" db="EMBL/GenBank/DDBJ databases">
        <title>Draft genome sequence of Hoeflea poritis E7-10 and Hoeflea prorocentri PM5-8, separated from scleractinian coral Porites lutea and marine dinoflagellate.</title>
        <authorList>
            <person name="Zhang G."/>
            <person name="Wei Q."/>
            <person name="Cai L."/>
        </authorList>
    </citation>
    <scope>NUCLEOTIDE SEQUENCE</scope>
    <source>
        <strain evidence="3">PM5-8</strain>
    </source>
</reference>
<dbReference type="InterPro" id="IPR024399">
    <property type="entry name" value="DUF2628"/>
</dbReference>
<dbReference type="RefSeq" id="WP_267992765.1">
    <property type="nucleotide sequence ID" value="NZ_JAPJZI010000001.1"/>
</dbReference>
<gene>
    <name evidence="3" type="ORF">OQ273_20415</name>
</gene>
<keyword evidence="2" id="KW-0812">Transmembrane</keyword>
<feature type="transmembrane region" description="Helical" evidence="2">
    <location>
        <begin position="20"/>
        <end position="39"/>
    </location>
</feature>
<evidence type="ECO:0000256" key="1">
    <source>
        <dbReference type="SAM" id="MobiDB-lite"/>
    </source>
</evidence>